<keyword evidence="3" id="KW-0812">Transmembrane</keyword>
<name>A0A1Y0INZ8_9BACL</name>
<evidence type="ECO:0000313" key="5">
    <source>
        <dbReference type="Proteomes" id="UP000195437"/>
    </source>
</evidence>
<dbReference type="EMBL" id="CP021434">
    <property type="protein sequence ID" value="ARU62288.1"/>
    <property type="molecule type" value="Genomic_DNA"/>
</dbReference>
<evidence type="ECO:0000313" key="4">
    <source>
        <dbReference type="EMBL" id="ARU62288.1"/>
    </source>
</evidence>
<gene>
    <name evidence="4" type="ORF">CBW65_15655</name>
</gene>
<protein>
    <recommendedName>
        <fullName evidence="6">Cell division protein FtsL</fullName>
    </recommendedName>
</protein>
<evidence type="ECO:0000256" key="3">
    <source>
        <dbReference type="SAM" id="Phobius"/>
    </source>
</evidence>
<feature type="region of interest" description="Disordered" evidence="2">
    <location>
        <begin position="1"/>
        <end position="38"/>
    </location>
</feature>
<dbReference type="AlphaFoldDB" id="A0A1Y0INZ8"/>
<evidence type="ECO:0000256" key="1">
    <source>
        <dbReference type="SAM" id="Coils"/>
    </source>
</evidence>
<dbReference type="RefSeq" id="WP_087457652.1">
    <property type="nucleotide sequence ID" value="NZ_CP021434.1"/>
</dbReference>
<evidence type="ECO:0008006" key="6">
    <source>
        <dbReference type="Google" id="ProtNLM"/>
    </source>
</evidence>
<feature type="transmembrane region" description="Helical" evidence="3">
    <location>
        <begin position="43"/>
        <end position="64"/>
    </location>
</feature>
<dbReference type="OrthoDB" id="2381741at2"/>
<sequence>MSMYRDNLARNLPKQQEAVPYQKPKTGTVPRSERSKQEAKEKLKWLGTILVCIVIALGLVSRYASMVSLSYELESQKSELQALQDDKLKLEQQMLELESPERVKSYAANKLGMKSVQDSNLIILPGSQN</sequence>
<keyword evidence="5" id="KW-1185">Reference proteome</keyword>
<keyword evidence="1" id="KW-0175">Coiled coil</keyword>
<accession>A0A1Y0INZ8</accession>
<organism evidence="4 5">
    <name type="scientific">Tumebacillus avium</name>
    <dbReference type="NCBI Taxonomy" id="1903704"/>
    <lineage>
        <taxon>Bacteria</taxon>
        <taxon>Bacillati</taxon>
        <taxon>Bacillota</taxon>
        <taxon>Bacilli</taxon>
        <taxon>Bacillales</taxon>
        <taxon>Alicyclobacillaceae</taxon>
        <taxon>Tumebacillus</taxon>
    </lineage>
</organism>
<reference evidence="5" key="1">
    <citation type="submission" date="2017-05" db="EMBL/GenBank/DDBJ databases">
        <authorList>
            <person name="Sung H."/>
        </authorList>
    </citation>
    <scope>NUCLEOTIDE SEQUENCE [LARGE SCALE GENOMIC DNA]</scope>
    <source>
        <strain evidence="5">AR23208</strain>
    </source>
</reference>
<dbReference type="KEGG" id="tum:CBW65_15655"/>
<dbReference type="Proteomes" id="UP000195437">
    <property type="component" value="Chromosome"/>
</dbReference>
<evidence type="ECO:0000256" key="2">
    <source>
        <dbReference type="SAM" id="MobiDB-lite"/>
    </source>
</evidence>
<keyword evidence="3" id="KW-1133">Transmembrane helix</keyword>
<keyword evidence="3" id="KW-0472">Membrane</keyword>
<proteinExistence type="predicted"/>
<feature type="coiled-coil region" evidence="1">
    <location>
        <begin position="66"/>
        <end position="93"/>
    </location>
</feature>